<dbReference type="OrthoDB" id="10264149at2759"/>
<proteinExistence type="predicted"/>
<reference evidence="1 2" key="1">
    <citation type="submission" date="2020-02" db="EMBL/GenBank/DDBJ databases">
        <authorList>
            <person name="Ferguson B K."/>
        </authorList>
    </citation>
    <scope>NUCLEOTIDE SEQUENCE [LARGE SCALE GENOMIC DNA]</scope>
</reference>
<keyword evidence="2" id="KW-1185">Reference proteome</keyword>
<dbReference type="EMBL" id="CADCXU010033933">
    <property type="protein sequence ID" value="CAB0019332.1"/>
    <property type="molecule type" value="Genomic_DNA"/>
</dbReference>
<organism evidence="1 2">
    <name type="scientific">Nesidiocoris tenuis</name>
    <dbReference type="NCBI Taxonomy" id="355587"/>
    <lineage>
        <taxon>Eukaryota</taxon>
        <taxon>Metazoa</taxon>
        <taxon>Ecdysozoa</taxon>
        <taxon>Arthropoda</taxon>
        <taxon>Hexapoda</taxon>
        <taxon>Insecta</taxon>
        <taxon>Pterygota</taxon>
        <taxon>Neoptera</taxon>
        <taxon>Paraneoptera</taxon>
        <taxon>Hemiptera</taxon>
        <taxon>Heteroptera</taxon>
        <taxon>Panheteroptera</taxon>
        <taxon>Cimicomorpha</taxon>
        <taxon>Miridae</taxon>
        <taxon>Dicyphina</taxon>
        <taxon>Nesidiocoris</taxon>
    </lineage>
</organism>
<gene>
    <name evidence="1" type="ORF">NTEN_LOCUS23044</name>
</gene>
<evidence type="ECO:0000313" key="2">
    <source>
        <dbReference type="Proteomes" id="UP000479000"/>
    </source>
</evidence>
<protein>
    <submittedName>
        <fullName evidence="1">Uncharacterized protein</fullName>
    </submittedName>
</protein>
<name>A0A6H5HM04_9HEMI</name>
<dbReference type="Proteomes" id="UP000479000">
    <property type="component" value="Unassembled WGS sequence"/>
</dbReference>
<sequence>MRCLIFNINVASVHFTNTFQVNTLFSLCPLEVSQGVFRLDQRNQDAVIALGVYLLESEFQHLDRILPYLLKLLKALPKSVWLEDTFQLPTDSKLNPEPLGACGNITSKPAMGR</sequence>
<evidence type="ECO:0000313" key="1">
    <source>
        <dbReference type="EMBL" id="CAB0019332.1"/>
    </source>
</evidence>
<dbReference type="AlphaFoldDB" id="A0A6H5HM04"/>
<accession>A0A6H5HM04</accession>